<name>E6PMA3_9ZZZZ</name>
<evidence type="ECO:0000313" key="3">
    <source>
        <dbReference type="EMBL" id="CBH96055.1"/>
    </source>
</evidence>
<protein>
    <submittedName>
        <fullName evidence="3">Putative signal transduction protein containing EAL and modified HD-GYP domains</fullName>
    </submittedName>
</protein>
<evidence type="ECO:0000259" key="2">
    <source>
        <dbReference type="PROSITE" id="PS51833"/>
    </source>
</evidence>
<feature type="region of interest" description="Disordered" evidence="1">
    <location>
        <begin position="1"/>
        <end position="20"/>
    </location>
</feature>
<dbReference type="PROSITE" id="PS51833">
    <property type="entry name" value="HDOD"/>
    <property type="match status" value="1"/>
</dbReference>
<dbReference type="InterPro" id="IPR014408">
    <property type="entry name" value="dGMP_Pdiesterase_EAL/HD-GYP"/>
</dbReference>
<dbReference type="AlphaFoldDB" id="E6PMA3"/>
<dbReference type="InterPro" id="IPR013976">
    <property type="entry name" value="HDOD"/>
</dbReference>
<dbReference type="PANTHER" id="PTHR33525:SF4">
    <property type="entry name" value="CYCLIC DI-GMP PHOSPHODIESTERASE CDGJ"/>
    <property type="match status" value="1"/>
</dbReference>
<gene>
    <name evidence="3" type="ORF">CARN2_1044</name>
</gene>
<feature type="domain" description="HDOD" evidence="2">
    <location>
        <begin position="231"/>
        <end position="417"/>
    </location>
</feature>
<dbReference type="SUPFAM" id="SSF141868">
    <property type="entry name" value="EAL domain-like"/>
    <property type="match status" value="1"/>
</dbReference>
<dbReference type="SMART" id="SM00052">
    <property type="entry name" value="EAL"/>
    <property type="match status" value="1"/>
</dbReference>
<dbReference type="Gene3D" id="3.20.20.450">
    <property type="entry name" value="EAL domain"/>
    <property type="match status" value="1"/>
</dbReference>
<dbReference type="InterPro" id="IPR052340">
    <property type="entry name" value="RNase_Y/CdgJ"/>
</dbReference>
<dbReference type="Gene3D" id="1.10.3210.10">
    <property type="entry name" value="Hypothetical protein af1432"/>
    <property type="match status" value="1"/>
</dbReference>
<dbReference type="Pfam" id="PF08668">
    <property type="entry name" value="HDOD"/>
    <property type="match status" value="1"/>
</dbReference>
<dbReference type="EMBL" id="CABM01000017">
    <property type="protein sequence ID" value="CBH96055.1"/>
    <property type="molecule type" value="Genomic_DNA"/>
</dbReference>
<proteinExistence type="predicted"/>
<dbReference type="InterPro" id="IPR001633">
    <property type="entry name" value="EAL_dom"/>
</dbReference>
<dbReference type="PIRSF" id="PIRSF003180">
    <property type="entry name" value="DiGMPpdiest_YuxH"/>
    <property type="match status" value="1"/>
</dbReference>
<dbReference type="PANTHER" id="PTHR33525">
    <property type="match status" value="1"/>
</dbReference>
<dbReference type="Pfam" id="PF00563">
    <property type="entry name" value="EAL"/>
    <property type="match status" value="1"/>
</dbReference>
<dbReference type="SUPFAM" id="SSF109604">
    <property type="entry name" value="HD-domain/PDEase-like"/>
    <property type="match status" value="1"/>
</dbReference>
<comment type="caution">
    <text evidence="3">The sequence shown here is derived from an EMBL/GenBank/DDBJ whole genome shotgun (WGS) entry which is preliminary data.</text>
</comment>
<organism evidence="3">
    <name type="scientific">mine drainage metagenome</name>
    <dbReference type="NCBI Taxonomy" id="410659"/>
    <lineage>
        <taxon>unclassified sequences</taxon>
        <taxon>metagenomes</taxon>
        <taxon>ecological metagenomes</taxon>
    </lineage>
</organism>
<evidence type="ECO:0000256" key="1">
    <source>
        <dbReference type="SAM" id="MobiDB-lite"/>
    </source>
</evidence>
<accession>E6PMA3</accession>
<reference evidence="3" key="1">
    <citation type="submission" date="2009-10" db="EMBL/GenBank/DDBJ databases">
        <title>Diversity of trophic interactions inside an arsenic-rich microbial ecosystem.</title>
        <authorList>
            <person name="Bertin P.N."/>
            <person name="Heinrich-Salmeron A."/>
            <person name="Pelletier E."/>
            <person name="Goulhen-Chollet F."/>
            <person name="Arsene-Ploetze F."/>
            <person name="Gallien S."/>
            <person name="Calteau A."/>
            <person name="Vallenet D."/>
            <person name="Casiot C."/>
            <person name="Chane-Woon-Ming B."/>
            <person name="Giloteaux L."/>
            <person name="Barakat M."/>
            <person name="Bonnefoy V."/>
            <person name="Bruneel O."/>
            <person name="Chandler M."/>
            <person name="Cleiss J."/>
            <person name="Duran R."/>
            <person name="Elbaz-Poulichet F."/>
            <person name="Fonknechten N."/>
            <person name="Lauga B."/>
            <person name="Mornico D."/>
            <person name="Ortet P."/>
            <person name="Schaeffer C."/>
            <person name="Siguier P."/>
            <person name="Alexander Thil Smith A."/>
            <person name="Van Dorsselaer A."/>
            <person name="Weissenbach J."/>
            <person name="Medigue C."/>
            <person name="Le Paslier D."/>
        </authorList>
    </citation>
    <scope>NUCLEOTIDE SEQUENCE</scope>
</reference>
<dbReference type="InterPro" id="IPR035919">
    <property type="entry name" value="EAL_sf"/>
</dbReference>
<sequence length="434" mass="47946">MQTPAESSAQSTSPSIVSEQAAVSNDDSYTYIARQPIVDRQQHITGYELLSRATATSTEAPATHTRASDTAFLFNALSNISSENLFGDKLAFINVRLDDLSGEHFDIVHPERIVLELPRATRDDAQLIAEALPRMLALRERGFRLAAGTFAATAPYAAWLPTLSFLEVDVQALPVGVVPALMRKVEHLRNLKLIAEKVETVQAFREFFDAGFHLFQGYYFARPQTVSAKVFNPAYSTVLQLINLVNKQAEIPRIEEVLKRDPALSFKLLRYINSSGFGLMSEITSFRHAVMILGYKKLFRWLVLLMATTPGNSAASAIAGNAITRGRMMELLVQGSLSAEDADNAFVVGVFSMLDVMLGVPLDKALEEISLSESITMALKRHHGTFGPYLQIVEACEQQSWMDVDLHISLLGLSRRRVTSSHLEALAWSDSLGI</sequence>